<dbReference type="KEGG" id="cle:Clole_3778"/>
<evidence type="ECO:0000256" key="1">
    <source>
        <dbReference type="ARBA" id="ARBA00022737"/>
    </source>
</evidence>
<evidence type="ECO:0000256" key="3">
    <source>
        <dbReference type="SAM" id="SignalP"/>
    </source>
</evidence>
<organism evidence="5 6">
    <name type="scientific">Cellulosilyticum lentocellum (strain ATCC 49066 / DSM 5427 / NCIMB 11756 / RHM5)</name>
    <name type="common">Clostridium lentocellum</name>
    <dbReference type="NCBI Taxonomy" id="642492"/>
    <lineage>
        <taxon>Bacteria</taxon>
        <taxon>Bacillati</taxon>
        <taxon>Bacillota</taxon>
        <taxon>Clostridia</taxon>
        <taxon>Lachnospirales</taxon>
        <taxon>Cellulosilyticaceae</taxon>
        <taxon>Cellulosilyticum</taxon>
    </lineage>
</organism>
<protein>
    <submittedName>
        <fullName evidence="5">S-layer domain-containing protein</fullName>
    </submittedName>
</protein>
<feature type="chain" id="PRO_5038761443" evidence="3">
    <location>
        <begin position="26"/>
        <end position="665"/>
    </location>
</feature>
<dbReference type="STRING" id="642492.Clole_3778"/>
<dbReference type="EMBL" id="CP002582">
    <property type="protein sequence ID" value="ADZ85458.1"/>
    <property type="molecule type" value="Genomic_DNA"/>
</dbReference>
<evidence type="ECO:0000259" key="4">
    <source>
        <dbReference type="PROSITE" id="PS51272"/>
    </source>
</evidence>
<keyword evidence="6" id="KW-1185">Reference proteome</keyword>
<sequence length="665" mass="72305">MKFRKFNKSLLALGLATLYTVSTFAAVATDVSANHWAYTAITDLENRGIVTYNSKGQFFPNNQMTYFEVADILAKATGYVNVEIATNVDETFKNQIINNYNNQKSTLASYATKYSTWDKLYDQQVAYILGRGFISKTDLDKFITKANNKETKAIMTKQDLAVYIVRILGKEKTAQADYVAGAFNDESLIGATNRPYMAYLKSIGMITPDAKGNSNPNTPVTKALCAKMVSDALKIKEAGTDNNTNSGTNGGQTNTTSGETVTFKKMMSKNTSEQYIAVQKEGDSKTIYYTVKNTLKAKDEAGNEISLSSLTAEQKITVTYELINNIEYITSIKIVGNGNSNSNSNANSGSDTTVNASAVTGTLLEKVSNGIVRISLSDGQTRTYILDSNCIITLNGVTADSSALNAGDTVVVSVENATITKVQATKGTGTTVSTLSSGEITAKQVVLDGYNVTLKQGTSEATVFIPEKATIKRNNKIRNLEDLRIGDQISLTKTGTTVSAVTATGEQSSVTGMIKEIHLAQPGRVVVNTGKETVTYTLGTETEIYDINSRKYINLRDLHLGQEIDLLLESKEVVSLDVVKSTSAVNYKGIIKNVSRGSDYIDVLVDYDPISGQTQIYKRIEVPNSLSIINNNKEVNRNTLDIGMEVVITYKYLDDSSPEKILIIG</sequence>
<feature type="domain" description="SLH" evidence="4">
    <location>
        <begin position="180"/>
        <end position="243"/>
    </location>
</feature>
<accession>F2JII8</accession>
<name>F2JII8_CELLD</name>
<evidence type="ECO:0000313" key="6">
    <source>
        <dbReference type="Proteomes" id="UP000008467"/>
    </source>
</evidence>
<dbReference type="AlphaFoldDB" id="F2JII8"/>
<reference evidence="5 6" key="1">
    <citation type="journal article" date="2011" name="J. Bacteriol.">
        <title>Complete genome sequence of the cellulose-degrading bacterium Cellulosilyticum lentocellum.</title>
        <authorList>
            <consortium name="US DOE Joint Genome Institute"/>
            <person name="Miller D.A."/>
            <person name="Suen G."/>
            <person name="Bruce D."/>
            <person name="Copeland A."/>
            <person name="Cheng J.F."/>
            <person name="Detter C."/>
            <person name="Goodwin L.A."/>
            <person name="Han C.S."/>
            <person name="Hauser L.J."/>
            <person name="Land M.L."/>
            <person name="Lapidus A."/>
            <person name="Lucas S."/>
            <person name="Meincke L."/>
            <person name="Pitluck S."/>
            <person name="Tapia R."/>
            <person name="Teshima H."/>
            <person name="Woyke T."/>
            <person name="Fox B.G."/>
            <person name="Angert E.R."/>
            <person name="Currie C.R."/>
        </authorList>
    </citation>
    <scope>NUCLEOTIDE SEQUENCE [LARGE SCALE GENOMIC DNA]</scope>
    <source>
        <strain evidence="6">ATCC 49066 / DSM 5427 / NCIMB 11756 / RHM5</strain>
    </source>
</reference>
<proteinExistence type="predicted"/>
<gene>
    <name evidence="5" type="ordered locus">Clole_3778</name>
</gene>
<evidence type="ECO:0000313" key="5">
    <source>
        <dbReference type="EMBL" id="ADZ85458.1"/>
    </source>
</evidence>
<evidence type="ECO:0000256" key="2">
    <source>
        <dbReference type="SAM" id="MobiDB-lite"/>
    </source>
</evidence>
<dbReference type="eggNOG" id="COG0747">
    <property type="taxonomic scope" value="Bacteria"/>
</dbReference>
<dbReference type="InterPro" id="IPR001119">
    <property type="entry name" value="SLH_dom"/>
</dbReference>
<dbReference type="Pfam" id="PF00395">
    <property type="entry name" value="SLH"/>
    <property type="match status" value="1"/>
</dbReference>
<dbReference type="Proteomes" id="UP000008467">
    <property type="component" value="Chromosome"/>
</dbReference>
<feature type="domain" description="SLH" evidence="4">
    <location>
        <begin position="24"/>
        <end position="87"/>
    </location>
</feature>
<dbReference type="RefSeq" id="WP_013658732.1">
    <property type="nucleotide sequence ID" value="NC_015275.1"/>
</dbReference>
<dbReference type="PROSITE" id="PS51272">
    <property type="entry name" value="SLH"/>
    <property type="match status" value="2"/>
</dbReference>
<feature type="signal peptide" evidence="3">
    <location>
        <begin position="1"/>
        <end position="25"/>
    </location>
</feature>
<feature type="compositionally biased region" description="Low complexity" evidence="2">
    <location>
        <begin position="240"/>
        <end position="258"/>
    </location>
</feature>
<keyword evidence="1" id="KW-0677">Repeat</keyword>
<feature type="region of interest" description="Disordered" evidence="2">
    <location>
        <begin position="238"/>
        <end position="258"/>
    </location>
</feature>
<keyword evidence="3" id="KW-0732">Signal</keyword>
<dbReference type="HOGENOM" id="CLU_412627_0_0_9"/>